<proteinExistence type="predicted"/>
<name>A0AAD4BD59_BOLED</name>
<keyword evidence="2" id="KW-1185">Reference proteome</keyword>
<reference evidence="1" key="2">
    <citation type="journal article" date="2020" name="Nat. Commun.">
        <title>Large-scale genome sequencing of mycorrhizal fungi provides insights into the early evolution of symbiotic traits.</title>
        <authorList>
            <person name="Miyauchi S."/>
            <person name="Kiss E."/>
            <person name="Kuo A."/>
            <person name="Drula E."/>
            <person name="Kohler A."/>
            <person name="Sanchez-Garcia M."/>
            <person name="Morin E."/>
            <person name="Andreopoulos B."/>
            <person name="Barry K.W."/>
            <person name="Bonito G."/>
            <person name="Buee M."/>
            <person name="Carver A."/>
            <person name="Chen C."/>
            <person name="Cichocki N."/>
            <person name="Clum A."/>
            <person name="Culley D."/>
            <person name="Crous P.W."/>
            <person name="Fauchery L."/>
            <person name="Girlanda M."/>
            <person name="Hayes R.D."/>
            <person name="Keri Z."/>
            <person name="LaButti K."/>
            <person name="Lipzen A."/>
            <person name="Lombard V."/>
            <person name="Magnuson J."/>
            <person name="Maillard F."/>
            <person name="Murat C."/>
            <person name="Nolan M."/>
            <person name="Ohm R.A."/>
            <person name="Pangilinan J."/>
            <person name="Pereira M.F."/>
            <person name="Perotto S."/>
            <person name="Peter M."/>
            <person name="Pfister S."/>
            <person name="Riley R."/>
            <person name="Sitrit Y."/>
            <person name="Stielow J.B."/>
            <person name="Szollosi G."/>
            <person name="Zifcakova L."/>
            <person name="Stursova M."/>
            <person name="Spatafora J.W."/>
            <person name="Tedersoo L."/>
            <person name="Vaario L.M."/>
            <person name="Yamada A."/>
            <person name="Yan M."/>
            <person name="Wang P."/>
            <person name="Xu J."/>
            <person name="Bruns T."/>
            <person name="Baldrian P."/>
            <person name="Vilgalys R."/>
            <person name="Dunand C."/>
            <person name="Henrissat B."/>
            <person name="Grigoriev I.V."/>
            <person name="Hibbett D."/>
            <person name="Nagy L.G."/>
            <person name="Martin F.M."/>
        </authorList>
    </citation>
    <scope>NUCLEOTIDE SEQUENCE</scope>
    <source>
        <strain evidence="1">BED1</strain>
    </source>
</reference>
<accession>A0AAD4BD59</accession>
<dbReference type="AlphaFoldDB" id="A0AAD4BD59"/>
<feature type="non-terminal residue" evidence="1">
    <location>
        <position position="78"/>
    </location>
</feature>
<comment type="caution">
    <text evidence="1">The sequence shown here is derived from an EMBL/GenBank/DDBJ whole genome shotgun (WGS) entry which is preliminary data.</text>
</comment>
<evidence type="ECO:0000313" key="1">
    <source>
        <dbReference type="EMBL" id="KAF8419377.1"/>
    </source>
</evidence>
<gene>
    <name evidence="1" type="ORF">L210DRAFT_1018504</name>
</gene>
<dbReference type="Proteomes" id="UP001194468">
    <property type="component" value="Unassembled WGS sequence"/>
</dbReference>
<reference evidence="1" key="1">
    <citation type="submission" date="2019-10" db="EMBL/GenBank/DDBJ databases">
        <authorList>
            <consortium name="DOE Joint Genome Institute"/>
            <person name="Kuo A."/>
            <person name="Miyauchi S."/>
            <person name="Kiss E."/>
            <person name="Drula E."/>
            <person name="Kohler A."/>
            <person name="Sanchez-Garcia M."/>
            <person name="Andreopoulos B."/>
            <person name="Barry K.W."/>
            <person name="Bonito G."/>
            <person name="Buee M."/>
            <person name="Carver A."/>
            <person name="Chen C."/>
            <person name="Cichocki N."/>
            <person name="Clum A."/>
            <person name="Culley D."/>
            <person name="Crous P.W."/>
            <person name="Fauchery L."/>
            <person name="Girlanda M."/>
            <person name="Hayes R."/>
            <person name="Keri Z."/>
            <person name="LaButti K."/>
            <person name="Lipzen A."/>
            <person name="Lombard V."/>
            <person name="Magnuson J."/>
            <person name="Maillard F."/>
            <person name="Morin E."/>
            <person name="Murat C."/>
            <person name="Nolan M."/>
            <person name="Ohm R."/>
            <person name="Pangilinan J."/>
            <person name="Pereira M."/>
            <person name="Perotto S."/>
            <person name="Peter M."/>
            <person name="Riley R."/>
            <person name="Sitrit Y."/>
            <person name="Stielow B."/>
            <person name="Szollosi G."/>
            <person name="Zifcakova L."/>
            <person name="Stursova M."/>
            <person name="Spatafora J.W."/>
            <person name="Tedersoo L."/>
            <person name="Vaario L.-M."/>
            <person name="Yamada A."/>
            <person name="Yan M."/>
            <person name="Wang P."/>
            <person name="Xu J."/>
            <person name="Bruns T."/>
            <person name="Baldrian P."/>
            <person name="Vilgalys R."/>
            <person name="Henrissat B."/>
            <person name="Grigoriev I.V."/>
            <person name="Hibbett D."/>
            <person name="Nagy L.G."/>
            <person name="Martin F.M."/>
        </authorList>
    </citation>
    <scope>NUCLEOTIDE SEQUENCE</scope>
    <source>
        <strain evidence="1">BED1</strain>
    </source>
</reference>
<dbReference type="EMBL" id="WHUW01000177">
    <property type="protein sequence ID" value="KAF8419377.1"/>
    <property type="molecule type" value="Genomic_DNA"/>
</dbReference>
<sequence>MYASELQRRLSSQGSPITVISLNPTTVNTFSRNPLLKRISWFTPPATIPTLERTHPPLQPPHPRLCKTRISSRVYIWS</sequence>
<organism evidence="1 2">
    <name type="scientific">Boletus edulis BED1</name>
    <dbReference type="NCBI Taxonomy" id="1328754"/>
    <lineage>
        <taxon>Eukaryota</taxon>
        <taxon>Fungi</taxon>
        <taxon>Dikarya</taxon>
        <taxon>Basidiomycota</taxon>
        <taxon>Agaricomycotina</taxon>
        <taxon>Agaricomycetes</taxon>
        <taxon>Agaricomycetidae</taxon>
        <taxon>Boletales</taxon>
        <taxon>Boletineae</taxon>
        <taxon>Boletaceae</taxon>
        <taxon>Boletoideae</taxon>
        <taxon>Boletus</taxon>
    </lineage>
</organism>
<protein>
    <submittedName>
        <fullName evidence="1">Uncharacterized protein</fullName>
    </submittedName>
</protein>
<evidence type="ECO:0000313" key="2">
    <source>
        <dbReference type="Proteomes" id="UP001194468"/>
    </source>
</evidence>